<evidence type="ECO:0000313" key="4">
    <source>
        <dbReference type="Proteomes" id="UP000317421"/>
    </source>
</evidence>
<keyword evidence="2" id="KW-0472">Membrane</keyword>
<keyword evidence="4" id="KW-1185">Reference proteome</keyword>
<feature type="region of interest" description="Disordered" evidence="1">
    <location>
        <begin position="1"/>
        <end position="28"/>
    </location>
</feature>
<comment type="caution">
    <text evidence="3">The sequence shown here is derived from an EMBL/GenBank/DDBJ whole genome shotgun (WGS) entry which is preliminary data.</text>
</comment>
<protein>
    <recommendedName>
        <fullName evidence="5">Type II secretion system protein</fullName>
    </recommendedName>
</protein>
<keyword evidence="2" id="KW-1133">Transmembrane helix</keyword>
<accession>A0A5C6ALY6</accession>
<evidence type="ECO:0000256" key="1">
    <source>
        <dbReference type="SAM" id="MobiDB-lite"/>
    </source>
</evidence>
<gene>
    <name evidence="3" type="ORF">Pla108_12380</name>
</gene>
<dbReference type="EMBL" id="SJPR01000001">
    <property type="protein sequence ID" value="TWU00289.1"/>
    <property type="molecule type" value="Genomic_DNA"/>
</dbReference>
<name>A0A5C6ALY6_9BACT</name>
<dbReference type="Proteomes" id="UP000317421">
    <property type="component" value="Unassembled WGS sequence"/>
</dbReference>
<sequence>MEGLGSFRGFSAPEHRPEKRHVTRRPLPNPLKIRARQGRDRFAALTIVEMLVAMSISLLIMAAVVTVFANISTSVTKRRATIEMSSALRNVRETLARDLRGATCPAIPWQRPESNHGYLEIIEGPQNDYYPSPWLFDGDGDGQADPIGTNPDQRIDLALSSLPGSNLGGNVTNDFDGKGQTIGGGALLPENTPTDGRGLGDGDDTLMLTVRNEKEPFVGRIPQRTGTANTPSTSGFAGWESEEIESPLAEVVWFALENPVDPNRTFAFGEAGYRTIYRRALLILPDLEYRIPILGGGSTVFSAPGVVRVLNANIGRDRSDLALASLIAFQDRYDLSVRLEWDPLLPDANSSPPSDPSGRWLIRTNTLGDLTKRENRFEHHGFVPQPTNAFWTEQRGPTPRFADRFFPFAAVTAGIHSNTPALNAQFVSDPELPSTPATGFRSVNDTLGGTDTAVVAYERDSGGAGGSYAVRPYVFLPDTANYPASVRAVLDENGQVVHLTNGLAPLGGGRRGDDVMLTEALAFDLRVYDPGAPVYGYYSAGASTRPADLILQPGDPGWPAAYYADTVSSPLGDGPPVTASFPFNLQSQGAYVDLAYRLSFIDPSGLLLAQDLKYRRSVLNDQWAASASNGVRNSPFFDDGLIRNGVGASLLTRRYATYDTWSWHYENNGINEDGDDTNGTLLSDATTNGVRATDEGTNGLDDAAVYSGTVATRLGPDDYAERETRPPYDAPLRGLQVSLRAYERDSRQIREVRVKESFVPE</sequence>
<dbReference type="AlphaFoldDB" id="A0A5C6ALY6"/>
<keyword evidence="2" id="KW-0812">Transmembrane</keyword>
<proteinExistence type="predicted"/>
<evidence type="ECO:0000256" key="2">
    <source>
        <dbReference type="SAM" id="Phobius"/>
    </source>
</evidence>
<organism evidence="3 4">
    <name type="scientific">Botrimarina colliarenosi</name>
    <dbReference type="NCBI Taxonomy" id="2528001"/>
    <lineage>
        <taxon>Bacteria</taxon>
        <taxon>Pseudomonadati</taxon>
        <taxon>Planctomycetota</taxon>
        <taxon>Planctomycetia</taxon>
        <taxon>Pirellulales</taxon>
        <taxon>Lacipirellulaceae</taxon>
        <taxon>Botrimarina</taxon>
    </lineage>
</organism>
<evidence type="ECO:0000313" key="3">
    <source>
        <dbReference type="EMBL" id="TWU00289.1"/>
    </source>
</evidence>
<evidence type="ECO:0008006" key="5">
    <source>
        <dbReference type="Google" id="ProtNLM"/>
    </source>
</evidence>
<feature type="transmembrane region" description="Helical" evidence="2">
    <location>
        <begin position="42"/>
        <end position="69"/>
    </location>
</feature>
<reference evidence="3 4" key="1">
    <citation type="submission" date="2019-02" db="EMBL/GenBank/DDBJ databases">
        <title>Deep-cultivation of Planctomycetes and their phenomic and genomic characterization uncovers novel biology.</title>
        <authorList>
            <person name="Wiegand S."/>
            <person name="Jogler M."/>
            <person name="Boedeker C."/>
            <person name="Pinto D."/>
            <person name="Vollmers J."/>
            <person name="Rivas-Marin E."/>
            <person name="Kohn T."/>
            <person name="Peeters S.H."/>
            <person name="Heuer A."/>
            <person name="Rast P."/>
            <person name="Oberbeckmann S."/>
            <person name="Bunk B."/>
            <person name="Jeske O."/>
            <person name="Meyerdierks A."/>
            <person name="Storesund J.E."/>
            <person name="Kallscheuer N."/>
            <person name="Luecker S."/>
            <person name="Lage O.M."/>
            <person name="Pohl T."/>
            <person name="Merkel B.J."/>
            <person name="Hornburger P."/>
            <person name="Mueller R.-W."/>
            <person name="Bruemmer F."/>
            <person name="Labrenz M."/>
            <person name="Spormann A.M."/>
            <person name="Op Den Camp H."/>
            <person name="Overmann J."/>
            <person name="Amann R."/>
            <person name="Jetten M.S.M."/>
            <person name="Mascher T."/>
            <person name="Medema M.H."/>
            <person name="Devos D.P."/>
            <person name="Kaster A.-K."/>
            <person name="Ovreas L."/>
            <person name="Rohde M."/>
            <person name="Galperin M.Y."/>
            <person name="Jogler C."/>
        </authorList>
    </citation>
    <scope>NUCLEOTIDE SEQUENCE [LARGE SCALE GENOMIC DNA]</scope>
    <source>
        <strain evidence="3 4">Pla108</strain>
    </source>
</reference>